<organism evidence="2 3">
    <name type="scientific">Exserohilum turcicum (strain 28A)</name>
    <name type="common">Northern leaf blight fungus</name>
    <name type="synonym">Setosphaeria turcica</name>
    <dbReference type="NCBI Taxonomy" id="671987"/>
    <lineage>
        <taxon>Eukaryota</taxon>
        <taxon>Fungi</taxon>
        <taxon>Dikarya</taxon>
        <taxon>Ascomycota</taxon>
        <taxon>Pezizomycotina</taxon>
        <taxon>Dothideomycetes</taxon>
        <taxon>Pleosporomycetidae</taxon>
        <taxon>Pleosporales</taxon>
        <taxon>Pleosporineae</taxon>
        <taxon>Pleosporaceae</taxon>
        <taxon>Exserohilum</taxon>
    </lineage>
</organism>
<dbReference type="Proteomes" id="UP000016935">
    <property type="component" value="Unassembled WGS sequence"/>
</dbReference>
<feature type="compositionally biased region" description="Polar residues" evidence="1">
    <location>
        <begin position="86"/>
        <end position="105"/>
    </location>
</feature>
<dbReference type="GeneID" id="19403747"/>
<accession>R0K7N8</accession>
<dbReference type="OrthoDB" id="3784937at2759"/>
<name>R0K7N8_EXST2</name>
<dbReference type="HOGENOM" id="CLU_2009317_0_0_1"/>
<sequence length="124" mass="13014">MSSLTSQESSTTQPQNPVNPSKDAAGSFKGDPSVPFKSGSSTDPAGLSASIDKPACGQHNASDTSEQRRGEDMTQNTKQEYEGDSSLGTKSGSESLMDSVEQSMHQGGDQDRSDVDVGQVTARR</sequence>
<dbReference type="EMBL" id="KB908814">
    <property type="protein sequence ID" value="EOA84312.1"/>
    <property type="molecule type" value="Genomic_DNA"/>
</dbReference>
<dbReference type="RefSeq" id="XP_008028119.1">
    <property type="nucleotide sequence ID" value="XM_008029928.1"/>
</dbReference>
<reference evidence="2 3" key="1">
    <citation type="journal article" date="2012" name="PLoS Pathog.">
        <title>Diverse lifestyles and strategies of plant pathogenesis encoded in the genomes of eighteen Dothideomycetes fungi.</title>
        <authorList>
            <person name="Ohm R.A."/>
            <person name="Feau N."/>
            <person name="Henrissat B."/>
            <person name="Schoch C.L."/>
            <person name="Horwitz B.A."/>
            <person name="Barry K.W."/>
            <person name="Condon B.J."/>
            <person name="Copeland A.C."/>
            <person name="Dhillon B."/>
            <person name="Glaser F."/>
            <person name="Hesse C.N."/>
            <person name="Kosti I."/>
            <person name="LaButti K."/>
            <person name="Lindquist E.A."/>
            <person name="Lucas S."/>
            <person name="Salamov A.A."/>
            <person name="Bradshaw R.E."/>
            <person name="Ciuffetti L."/>
            <person name="Hamelin R.C."/>
            <person name="Kema G.H.J."/>
            <person name="Lawrence C."/>
            <person name="Scott J.A."/>
            <person name="Spatafora J.W."/>
            <person name="Turgeon B.G."/>
            <person name="de Wit P.J.G.M."/>
            <person name="Zhong S."/>
            <person name="Goodwin S.B."/>
            <person name="Grigoriev I.V."/>
        </authorList>
    </citation>
    <scope>NUCLEOTIDE SEQUENCE [LARGE SCALE GENOMIC DNA]</scope>
    <source>
        <strain evidence="3">28A</strain>
    </source>
</reference>
<gene>
    <name evidence="2" type="ORF">SETTUDRAFT_33303</name>
</gene>
<reference evidence="2 3" key="2">
    <citation type="journal article" date="2013" name="PLoS Genet.">
        <title>Comparative genome structure, secondary metabolite, and effector coding capacity across Cochliobolus pathogens.</title>
        <authorList>
            <person name="Condon B.J."/>
            <person name="Leng Y."/>
            <person name="Wu D."/>
            <person name="Bushley K.E."/>
            <person name="Ohm R.A."/>
            <person name="Otillar R."/>
            <person name="Martin J."/>
            <person name="Schackwitz W."/>
            <person name="Grimwood J."/>
            <person name="MohdZainudin N."/>
            <person name="Xue C."/>
            <person name="Wang R."/>
            <person name="Manning V.A."/>
            <person name="Dhillon B."/>
            <person name="Tu Z.J."/>
            <person name="Steffenson B.J."/>
            <person name="Salamov A."/>
            <person name="Sun H."/>
            <person name="Lowry S."/>
            <person name="LaButti K."/>
            <person name="Han J."/>
            <person name="Copeland A."/>
            <person name="Lindquist E."/>
            <person name="Barry K."/>
            <person name="Schmutz J."/>
            <person name="Baker S.E."/>
            <person name="Ciuffetti L.M."/>
            <person name="Grigoriev I.V."/>
            <person name="Zhong S."/>
            <person name="Turgeon B.G."/>
        </authorList>
    </citation>
    <scope>NUCLEOTIDE SEQUENCE [LARGE SCALE GENOMIC DNA]</scope>
    <source>
        <strain evidence="3">28A</strain>
    </source>
</reference>
<evidence type="ECO:0000256" key="1">
    <source>
        <dbReference type="SAM" id="MobiDB-lite"/>
    </source>
</evidence>
<dbReference type="AlphaFoldDB" id="R0K7N8"/>
<keyword evidence="3" id="KW-1185">Reference proteome</keyword>
<feature type="compositionally biased region" description="Low complexity" evidence="1">
    <location>
        <begin position="1"/>
        <end position="15"/>
    </location>
</feature>
<protein>
    <submittedName>
        <fullName evidence="2">Uncharacterized protein</fullName>
    </submittedName>
</protein>
<evidence type="ECO:0000313" key="2">
    <source>
        <dbReference type="EMBL" id="EOA84312.1"/>
    </source>
</evidence>
<feature type="region of interest" description="Disordered" evidence="1">
    <location>
        <begin position="1"/>
        <end position="124"/>
    </location>
</feature>
<evidence type="ECO:0000313" key="3">
    <source>
        <dbReference type="Proteomes" id="UP000016935"/>
    </source>
</evidence>
<proteinExistence type="predicted"/>